<keyword evidence="3" id="KW-1185">Reference proteome</keyword>
<evidence type="ECO:0000256" key="1">
    <source>
        <dbReference type="SAM" id="Phobius"/>
    </source>
</evidence>
<dbReference type="STRING" id="1196324.A374_03509"/>
<dbReference type="AlphaFoldDB" id="I8J4A9"/>
<keyword evidence="1" id="KW-0472">Membrane</keyword>
<feature type="transmembrane region" description="Helical" evidence="1">
    <location>
        <begin position="72"/>
        <end position="98"/>
    </location>
</feature>
<sequence length="191" mass="21801">MMYIQTILRQKSFLVLLLLINVLGTAYGYYWYKDQLAETPLQFILFVPDSPTASLFFVIVLIGFLMNRNFPLFEALAAVSLFKYGIWAVGMNIAGGLVGTGLNAAGYMLIFSHLGMAIEGLLYTPFYRIKRHHLMIAAVVLLHNEIIDYVFGMMPRYDLLWAYTKEIAYATFWLSILSVWLVGYLTRKKAA</sequence>
<name>I8J4A9_9BACL</name>
<evidence type="ECO:0008006" key="4">
    <source>
        <dbReference type="Google" id="ProtNLM"/>
    </source>
</evidence>
<organism evidence="2 3">
    <name type="scientific">Fictibacillus macauensis ZFHKF-1</name>
    <dbReference type="NCBI Taxonomy" id="1196324"/>
    <lineage>
        <taxon>Bacteria</taxon>
        <taxon>Bacillati</taxon>
        <taxon>Bacillota</taxon>
        <taxon>Bacilli</taxon>
        <taxon>Bacillales</taxon>
        <taxon>Fictibacillaceae</taxon>
        <taxon>Fictibacillus</taxon>
    </lineage>
</organism>
<dbReference type="PATRIC" id="fig|1196324.3.peg.710"/>
<dbReference type="eggNOG" id="COG4347">
    <property type="taxonomic scope" value="Bacteria"/>
</dbReference>
<dbReference type="RefSeq" id="WP_007200801.1">
    <property type="nucleotide sequence ID" value="NZ_AKKV01000020.1"/>
</dbReference>
<keyword evidence="1" id="KW-1133">Transmembrane helix</keyword>
<gene>
    <name evidence="2" type="ORF">A374_03509</name>
</gene>
<dbReference type="InterPro" id="IPR009845">
    <property type="entry name" value="DUF1405"/>
</dbReference>
<keyword evidence="1" id="KW-0812">Transmembrane</keyword>
<protein>
    <recommendedName>
        <fullName evidence="4">DUF1405 domain-containing protein</fullName>
    </recommendedName>
</protein>
<dbReference type="PANTHER" id="PTHR40042">
    <property type="entry name" value="HYPOTHETICAL MEMBRANE SPANNING PROTEIN"/>
    <property type="match status" value="1"/>
</dbReference>
<dbReference type="EMBL" id="AKKV01000020">
    <property type="protein sequence ID" value="EIT86606.1"/>
    <property type="molecule type" value="Genomic_DNA"/>
</dbReference>
<dbReference type="Pfam" id="PF07187">
    <property type="entry name" value="DUF1405"/>
    <property type="match status" value="1"/>
</dbReference>
<feature type="transmembrane region" description="Helical" evidence="1">
    <location>
        <begin position="12"/>
        <end position="31"/>
    </location>
</feature>
<reference evidence="2 3" key="1">
    <citation type="journal article" date="2012" name="J. Bacteriol.">
        <title>Genome of Bacillus macauensis ZFHKF-1, a Long-Chain-Forming Bacterium.</title>
        <authorList>
            <person name="Cai L."/>
            <person name="Zhang T."/>
        </authorList>
    </citation>
    <scope>NUCLEOTIDE SEQUENCE [LARGE SCALE GENOMIC DNA]</scope>
    <source>
        <strain evidence="2 3">ZFHKF-1</strain>
    </source>
</reference>
<proteinExistence type="predicted"/>
<feature type="transmembrane region" description="Helical" evidence="1">
    <location>
        <begin position="104"/>
        <end position="122"/>
    </location>
</feature>
<feature type="transmembrane region" description="Helical" evidence="1">
    <location>
        <begin position="43"/>
        <end position="65"/>
    </location>
</feature>
<evidence type="ECO:0000313" key="3">
    <source>
        <dbReference type="Proteomes" id="UP000004080"/>
    </source>
</evidence>
<feature type="transmembrane region" description="Helical" evidence="1">
    <location>
        <begin position="134"/>
        <end position="155"/>
    </location>
</feature>
<comment type="caution">
    <text evidence="2">The sequence shown here is derived from an EMBL/GenBank/DDBJ whole genome shotgun (WGS) entry which is preliminary data.</text>
</comment>
<accession>I8J4A9</accession>
<dbReference type="Proteomes" id="UP000004080">
    <property type="component" value="Unassembled WGS sequence"/>
</dbReference>
<evidence type="ECO:0000313" key="2">
    <source>
        <dbReference type="EMBL" id="EIT86606.1"/>
    </source>
</evidence>
<dbReference type="OrthoDB" id="152213at2"/>
<dbReference type="PANTHER" id="PTHR40042:SF1">
    <property type="entry name" value="DUF1405 DOMAIN-CONTAINING PROTEIN"/>
    <property type="match status" value="1"/>
</dbReference>
<feature type="transmembrane region" description="Helical" evidence="1">
    <location>
        <begin position="167"/>
        <end position="186"/>
    </location>
</feature>